<evidence type="ECO:0000256" key="8">
    <source>
        <dbReference type="SAM" id="Phobius"/>
    </source>
</evidence>
<keyword evidence="6 8" id="KW-1133">Transmembrane helix</keyword>
<evidence type="ECO:0000313" key="9">
    <source>
        <dbReference type="EMBL" id="UVI38983.1"/>
    </source>
</evidence>
<keyword evidence="10" id="KW-1185">Reference proteome</keyword>
<dbReference type="InterPro" id="IPR026392">
    <property type="entry name" value="Exo/Archaeosortase_dom"/>
</dbReference>
<dbReference type="NCBIfam" id="TIGR04178">
    <property type="entry name" value="exo_archaeo"/>
    <property type="match status" value="1"/>
</dbReference>
<proteinExistence type="predicted"/>
<feature type="transmembrane region" description="Helical" evidence="8">
    <location>
        <begin position="197"/>
        <end position="215"/>
    </location>
</feature>
<evidence type="ECO:0000313" key="10">
    <source>
        <dbReference type="Proteomes" id="UP001065265"/>
    </source>
</evidence>
<dbReference type="InterPro" id="IPR013426">
    <property type="entry name" value="EpsH-like"/>
</dbReference>
<organism evidence="9 10">
    <name type="scientific">Qipengyuania spongiae</name>
    <dbReference type="NCBI Taxonomy" id="2909673"/>
    <lineage>
        <taxon>Bacteria</taxon>
        <taxon>Pseudomonadati</taxon>
        <taxon>Pseudomonadota</taxon>
        <taxon>Alphaproteobacteria</taxon>
        <taxon>Sphingomonadales</taxon>
        <taxon>Erythrobacteraceae</taxon>
        <taxon>Qipengyuania</taxon>
    </lineage>
</organism>
<evidence type="ECO:0000256" key="6">
    <source>
        <dbReference type="ARBA" id="ARBA00022989"/>
    </source>
</evidence>
<dbReference type="RefSeq" id="WP_265558165.1">
    <property type="nucleotide sequence ID" value="NZ_CP092471.1"/>
</dbReference>
<feature type="transmembrane region" description="Helical" evidence="8">
    <location>
        <begin position="313"/>
        <end position="334"/>
    </location>
</feature>
<sequence length="336" mass="35814">MQPDSASQQRGLTLAASSDWHRALTMLVIAAPALVLLAMREWGEMAHQWWNIATYSHILLIPFIVGWLAWDRRADLARISPQTSWIGVTLFVAACALWVAGRASGINLLAHAGGVGMLQAAILAILGVRAAALLALPLGMMVFLVPFGQEIVPPMQAITARLAIVLTHWSGVPAETNGIFINTPAGLFVVAEACSGVNFLIAAFAIGVLVCFTAFDSWARRAAFMAASILVPILANGVRAWGTIYVAQSQGIEFAAGFDHIVYGWIFFAIVLAILIGGARPFFQRVPEEAGLSVEETDRNPIVRTLQRGDGRFGPVFTAMALIAVVTAIAASQLGG</sequence>
<evidence type="ECO:0000256" key="4">
    <source>
        <dbReference type="ARBA" id="ARBA00022692"/>
    </source>
</evidence>
<dbReference type="EMBL" id="CP092471">
    <property type="protein sequence ID" value="UVI38983.1"/>
    <property type="molecule type" value="Genomic_DNA"/>
</dbReference>
<protein>
    <submittedName>
        <fullName evidence="9">Exosortase A</fullName>
        <ecNumber evidence="9">3.4.22.-</ecNumber>
    </submittedName>
</protein>
<keyword evidence="4 8" id="KW-0812">Transmembrane</keyword>
<feature type="transmembrane region" description="Helical" evidence="8">
    <location>
        <begin position="262"/>
        <end position="283"/>
    </location>
</feature>
<dbReference type="InterPro" id="IPR019127">
    <property type="entry name" value="Exosortase"/>
</dbReference>
<name>A0ABY5SWQ7_9SPHN</name>
<keyword evidence="7 8" id="KW-0472">Membrane</keyword>
<dbReference type="Pfam" id="PF09721">
    <property type="entry name" value="Exosortase_EpsH"/>
    <property type="match status" value="1"/>
</dbReference>
<keyword evidence="5 9" id="KW-0378">Hydrolase</keyword>
<dbReference type="Proteomes" id="UP001065265">
    <property type="component" value="Chromosome"/>
</dbReference>
<keyword evidence="3" id="KW-0645">Protease</keyword>
<dbReference type="NCBIfam" id="TIGR03109">
    <property type="entry name" value="exosort_XrtA"/>
    <property type="match status" value="1"/>
</dbReference>
<feature type="transmembrane region" description="Helical" evidence="8">
    <location>
        <begin position="121"/>
        <end position="145"/>
    </location>
</feature>
<comment type="subcellular location">
    <subcellularLocation>
        <location evidence="1">Cell membrane</location>
        <topology evidence="1">Multi-pass membrane protein</topology>
    </subcellularLocation>
</comment>
<dbReference type="InterPro" id="IPR017540">
    <property type="entry name" value="Exosortase-1"/>
</dbReference>
<dbReference type="EC" id="3.4.22.-" evidence="9"/>
<dbReference type="GO" id="GO:0016787">
    <property type="term" value="F:hydrolase activity"/>
    <property type="evidence" value="ECO:0007669"/>
    <property type="project" value="UniProtKB-KW"/>
</dbReference>
<evidence type="ECO:0000256" key="3">
    <source>
        <dbReference type="ARBA" id="ARBA00022670"/>
    </source>
</evidence>
<feature type="transmembrane region" description="Helical" evidence="8">
    <location>
        <begin position="82"/>
        <end position="100"/>
    </location>
</feature>
<feature type="transmembrane region" description="Helical" evidence="8">
    <location>
        <begin position="49"/>
        <end position="70"/>
    </location>
</feature>
<dbReference type="NCBIfam" id="TIGR02602">
    <property type="entry name" value="8TM_EpsH"/>
    <property type="match status" value="1"/>
</dbReference>
<evidence type="ECO:0000256" key="7">
    <source>
        <dbReference type="ARBA" id="ARBA00023136"/>
    </source>
</evidence>
<gene>
    <name evidence="9" type="primary">xrtA</name>
    <name evidence="9" type="ORF">L1F33_12180</name>
</gene>
<keyword evidence="2" id="KW-1003">Cell membrane</keyword>
<evidence type="ECO:0000256" key="5">
    <source>
        <dbReference type="ARBA" id="ARBA00022801"/>
    </source>
</evidence>
<evidence type="ECO:0000256" key="1">
    <source>
        <dbReference type="ARBA" id="ARBA00004651"/>
    </source>
</evidence>
<accession>A0ABY5SWQ7</accession>
<evidence type="ECO:0000256" key="2">
    <source>
        <dbReference type="ARBA" id="ARBA00022475"/>
    </source>
</evidence>
<reference evidence="9" key="1">
    <citation type="submission" date="2022-02" db="EMBL/GenBank/DDBJ databases">
        <title>Qipengyuania spongiae sp. nov., isolated from marine sponge.</title>
        <authorList>
            <person name="Li Z."/>
            <person name="Zhang M."/>
        </authorList>
    </citation>
    <scope>NUCLEOTIDE SEQUENCE</scope>
    <source>
        <strain evidence="9">PHS-Z21</strain>
    </source>
</reference>
<feature type="transmembrane region" description="Helical" evidence="8">
    <location>
        <begin position="222"/>
        <end position="242"/>
    </location>
</feature>
<feature type="transmembrane region" description="Helical" evidence="8">
    <location>
        <begin position="20"/>
        <end position="37"/>
    </location>
</feature>